<dbReference type="CDD" id="cd11322">
    <property type="entry name" value="AmyAc_Glg_BE"/>
    <property type="match status" value="1"/>
</dbReference>
<evidence type="ECO:0000256" key="1">
    <source>
        <dbReference type="ARBA" id="ARBA00000826"/>
    </source>
</evidence>
<dbReference type="RefSeq" id="WP_283712171.1">
    <property type="nucleotide sequence ID" value="NZ_JASJEW010000001.1"/>
</dbReference>
<keyword evidence="13" id="KW-1185">Reference proteome</keyword>
<dbReference type="NCBIfam" id="TIGR01515">
    <property type="entry name" value="branching_enzym"/>
    <property type="match status" value="1"/>
</dbReference>
<dbReference type="InterPro" id="IPR044143">
    <property type="entry name" value="GlgB_N_E_set_prok"/>
</dbReference>
<evidence type="ECO:0000256" key="8">
    <source>
        <dbReference type="ARBA" id="ARBA00023056"/>
    </source>
</evidence>
<dbReference type="Gene3D" id="2.60.40.1180">
    <property type="entry name" value="Golgi alpha-mannosidase II"/>
    <property type="match status" value="1"/>
</dbReference>
<keyword evidence="8" id="KW-0320">Glycogen biosynthesis</keyword>
<evidence type="ECO:0000256" key="9">
    <source>
        <dbReference type="ARBA" id="ARBA00023277"/>
    </source>
</evidence>
<evidence type="ECO:0000256" key="10">
    <source>
        <dbReference type="NCBIfam" id="TIGR01515"/>
    </source>
</evidence>
<dbReference type="NCBIfam" id="NF008967">
    <property type="entry name" value="PRK12313.1"/>
    <property type="match status" value="1"/>
</dbReference>
<evidence type="ECO:0000256" key="4">
    <source>
        <dbReference type="ARBA" id="ARBA00012541"/>
    </source>
</evidence>
<dbReference type="InterPro" id="IPR037439">
    <property type="entry name" value="Branching_enzy"/>
</dbReference>
<proteinExistence type="inferred from homology"/>
<evidence type="ECO:0000256" key="2">
    <source>
        <dbReference type="ARBA" id="ARBA00004964"/>
    </source>
</evidence>
<gene>
    <name evidence="12" type="primary">glgB</name>
    <name evidence="12" type="ORF">QJ043_00295</name>
</gene>
<evidence type="ECO:0000313" key="13">
    <source>
        <dbReference type="Proteomes" id="UP001431693"/>
    </source>
</evidence>
<dbReference type="InterPro" id="IPR017853">
    <property type="entry name" value="GH"/>
</dbReference>
<name>A0ABT6ZHJ9_9ACTN</name>
<dbReference type="InterPro" id="IPR013780">
    <property type="entry name" value="Glyco_hydro_b"/>
</dbReference>
<dbReference type="EC" id="2.4.1.18" evidence="4 10"/>
<comment type="catalytic activity">
    <reaction evidence="1">
        <text>Transfers a segment of a (1-&gt;4)-alpha-D-glucan chain to a primary hydroxy group in a similar glucan chain.</text>
        <dbReference type="EC" id="2.4.1.18"/>
    </reaction>
</comment>
<keyword evidence="6" id="KW-0328">Glycosyltransferase</keyword>
<keyword evidence="9" id="KW-0119">Carbohydrate metabolism</keyword>
<dbReference type="InterPro" id="IPR006407">
    <property type="entry name" value="GlgB"/>
</dbReference>
<organism evidence="12 13">
    <name type="scientific">Kribbibacterium absianum</name>
    <dbReference type="NCBI Taxonomy" id="3044210"/>
    <lineage>
        <taxon>Bacteria</taxon>
        <taxon>Bacillati</taxon>
        <taxon>Actinomycetota</taxon>
        <taxon>Coriobacteriia</taxon>
        <taxon>Coriobacteriales</taxon>
        <taxon>Kribbibacteriaceae</taxon>
        <taxon>Kribbibacterium</taxon>
    </lineage>
</organism>
<sequence>MDGTGLQAFYRGDEFDAYEYLGCHYEPQATTFRVFAPAAAGVDLIGDFNQWQPVAMSQVYDGNFYELAVPGVELGQFYKYRVHQQDGRVVDHMDPYGYGMELRPNTASVVRTLDCHEFHDKAWMDCRSRCYDRPLNIYEVHAGSWRTREGAETVEEGWLTYDELAQRLPAYAKQHGFTHIELMPLCEYPSDESWGYQGYGFFAPTARYGDVAGLKALVDACHQEGVGVLLDFAAVHFAVNDYGLGTFDGTALYEFPSADVGYNEWGSKNFNHSHPIVRSFLQSSVHYWLAEYHMDGVRVDAVSNLIYWQGDPGRGVNAGAVQFLQNLNDGIHRLEPTAIMAAEDSTNYPGVTHPTHKGGLGFDYKWDMGWMNDTLDYFRLPPIARQGAYHKLTFSMMYFYDERYLLPFSHDETVRGKATIVQKMNGQYEGKFSQARALYAYMYAHPGKKLDFMGNELGQMREWDEKREQDWMLLSYPVHDAFRTFRDELSRLYDDAPALSQQDYQPHGFEWVDCSAETPCCYAFERRAQGQRILCAFNFGDLPRAYELAPEGVGTLEELLDTDWQRFGGATACAPVALEPEKDRVTLELAPFSAQFWLVNEKAPEE</sequence>
<dbReference type="CDD" id="cd02855">
    <property type="entry name" value="E_set_GBE_prok_N"/>
    <property type="match status" value="1"/>
</dbReference>
<dbReference type="SUPFAM" id="SSF51011">
    <property type="entry name" value="Glycosyl hydrolase domain"/>
    <property type="match status" value="1"/>
</dbReference>
<keyword evidence="7" id="KW-0808">Transferase</keyword>
<dbReference type="EMBL" id="JASJEX010000001">
    <property type="protein sequence ID" value="MDJ1128527.1"/>
    <property type="molecule type" value="Genomic_DNA"/>
</dbReference>
<evidence type="ECO:0000256" key="7">
    <source>
        <dbReference type="ARBA" id="ARBA00022679"/>
    </source>
</evidence>
<evidence type="ECO:0000313" key="12">
    <source>
        <dbReference type="EMBL" id="MDJ1128527.1"/>
    </source>
</evidence>
<dbReference type="Proteomes" id="UP001431693">
    <property type="component" value="Unassembled WGS sequence"/>
</dbReference>
<comment type="caution">
    <text evidence="12">The sequence shown here is derived from an EMBL/GenBank/DDBJ whole genome shotgun (WGS) entry which is preliminary data.</text>
</comment>
<evidence type="ECO:0000256" key="5">
    <source>
        <dbReference type="ARBA" id="ARBA00022600"/>
    </source>
</evidence>
<dbReference type="PIRSF" id="PIRSF000463">
    <property type="entry name" value="GlgB"/>
    <property type="match status" value="1"/>
</dbReference>
<evidence type="ECO:0000256" key="3">
    <source>
        <dbReference type="ARBA" id="ARBA00009000"/>
    </source>
</evidence>
<dbReference type="InterPro" id="IPR014756">
    <property type="entry name" value="Ig_E-set"/>
</dbReference>
<dbReference type="SMART" id="SM00642">
    <property type="entry name" value="Aamy"/>
    <property type="match status" value="1"/>
</dbReference>
<dbReference type="PANTHER" id="PTHR43651:SF3">
    <property type="entry name" value="1,4-ALPHA-GLUCAN-BRANCHING ENZYME"/>
    <property type="match status" value="1"/>
</dbReference>
<dbReference type="InterPro" id="IPR006047">
    <property type="entry name" value="GH13_cat_dom"/>
</dbReference>
<comment type="similarity">
    <text evidence="3">Belongs to the glycosyl hydrolase 13 family. GlgB subfamily.</text>
</comment>
<dbReference type="Gene3D" id="3.20.20.80">
    <property type="entry name" value="Glycosidases"/>
    <property type="match status" value="1"/>
</dbReference>
<dbReference type="InterPro" id="IPR006048">
    <property type="entry name" value="A-amylase/branching_C"/>
</dbReference>
<evidence type="ECO:0000259" key="11">
    <source>
        <dbReference type="SMART" id="SM00642"/>
    </source>
</evidence>
<dbReference type="SUPFAM" id="SSF81296">
    <property type="entry name" value="E set domains"/>
    <property type="match status" value="1"/>
</dbReference>
<comment type="pathway">
    <text evidence="2">Glycan biosynthesis; glycogen biosynthesis.</text>
</comment>
<feature type="domain" description="Glycosyl hydrolase family 13 catalytic" evidence="11">
    <location>
        <begin position="139"/>
        <end position="483"/>
    </location>
</feature>
<keyword evidence="5" id="KW-0321">Glycogen metabolism</keyword>
<evidence type="ECO:0000256" key="6">
    <source>
        <dbReference type="ARBA" id="ARBA00022676"/>
    </source>
</evidence>
<dbReference type="PANTHER" id="PTHR43651">
    <property type="entry name" value="1,4-ALPHA-GLUCAN-BRANCHING ENZYME"/>
    <property type="match status" value="1"/>
</dbReference>
<dbReference type="Pfam" id="PF02806">
    <property type="entry name" value="Alpha-amylase_C"/>
    <property type="match status" value="1"/>
</dbReference>
<dbReference type="Pfam" id="PF02922">
    <property type="entry name" value="CBM_48"/>
    <property type="match status" value="1"/>
</dbReference>
<dbReference type="InterPro" id="IPR004193">
    <property type="entry name" value="Glyco_hydro_13_N"/>
</dbReference>
<protein>
    <recommendedName>
        <fullName evidence="4 10">1,4-alpha-glucan branching enzyme</fullName>
        <ecNumber evidence="4 10">2.4.1.18</ecNumber>
    </recommendedName>
</protein>
<dbReference type="InterPro" id="IPR013783">
    <property type="entry name" value="Ig-like_fold"/>
</dbReference>
<dbReference type="SUPFAM" id="SSF51445">
    <property type="entry name" value="(Trans)glycosidases"/>
    <property type="match status" value="1"/>
</dbReference>
<reference evidence="12" key="1">
    <citation type="submission" date="2023-05" db="EMBL/GenBank/DDBJ databases">
        <title>[olsenella] sp. nov., isolated from a pig farm feces dump.</title>
        <authorList>
            <person name="Chang Y.-H."/>
        </authorList>
    </citation>
    <scope>NUCLEOTIDE SEQUENCE</scope>
    <source>
        <strain evidence="12">YH-ols2217</strain>
    </source>
</reference>
<dbReference type="Gene3D" id="2.60.40.10">
    <property type="entry name" value="Immunoglobulins"/>
    <property type="match status" value="1"/>
</dbReference>
<accession>A0ABT6ZHJ9</accession>